<gene>
    <name evidence="6" type="ORF">FMM05_19810</name>
</gene>
<comment type="similarity">
    <text evidence="1">Belongs to the Skp family.</text>
</comment>
<comment type="caution">
    <text evidence="6">The sequence shown here is derived from an EMBL/GenBank/DDBJ whole genome shotgun (WGS) entry which is preliminary data.</text>
</comment>
<evidence type="ECO:0000256" key="3">
    <source>
        <dbReference type="SAM" id="Coils"/>
    </source>
</evidence>
<feature type="compositionally biased region" description="Basic and acidic residues" evidence="4">
    <location>
        <begin position="317"/>
        <end position="334"/>
    </location>
</feature>
<dbReference type="SUPFAM" id="SSF111384">
    <property type="entry name" value="OmpH-like"/>
    <property type="match status" value="1"/>
</dbReference>
<evidence type="ECO:0000256" key="1">
    <source>
        <dbReference type="ARBA" id="ARBA00009091"/>
    </source>
</evidence>
<dbReference type="OrthoDB" id="9788552at2"/>
<evidence type="ECO:0000313" key="7">
    <source>
        <dbReference type="Proteomes" id="UP000320643"/>
    </source>
</evidence>
<dbReference type="EMBL" id="VJVZ01000017">
    <property type="protein sequence ID" value="TRW21907.1"/>
    <property type="molecule type" value="Genomic_DNA"/>
</dbReference>
<feature type="region of interest" description="Disordered" evidence="4">
    <location>
        <begin position="317"/>
        <end position="356"/>
    </location>
</feature>
<feature type="compositionally biased region" description="Basic and acidic residues" evidence="4">
    <location>
        <begin position="203"/>
        <end position="250"/>
    </location>
</feature>
<evidence type="ECO:0000256" key="4">
    <source>
        <dbReference type="SAM" id="MobiDB-lite"/>
    </source>
</evidence>
<dbReference type="InterPro" id="IPR024930">
    <property type="entry name" value="Skp_dom_sf"/>
</dbReference>
<feature type="compositionally biased region" description="Basic and acidic residues" evidence="4">
    <location>
        <begin position="278"/>
        <end position="301"/>
    </location>
</feature>
<feature type="chain" id="PRO_5022038777" evidence="5">
    <location>
        <begin position="22"/>
        <end position="356"/>
    </location>
</feature>
<feature type="region of interest" description="Disordered" evidence="4">
    <location>
        <begin position="179"/>
        <end position="301"/>
    </location>
</feature>
<accession>A0A552UUN9</accession>
<protein>
    <submittedName>
        <fullName evidence="6">OmpH family outer membrane protein</fullName>
    </submittedName>
</protein>
<feature type="compositionally biased region" description="Basic and acidic residues" evidence="4">
    <location>
        <begin position="179"/>
        <end position="188"/>
    </location>
</feature>
<dbReference type="AlphaFoldDB" id="A0A552UUN9"/>
<dbReference type="SMART" id="SM00935">
    <property type="entry name" value="OmpH"/>
    <property type="match status" value="1"/>
</dbReference>
<dbReference type="PANTHER" id="PTHR35089:SF1">
    <property type="entry name" value="CHAPERONE PROTEIN SKP"/>
    <property type="match status" value="1"/>
</dbReference>
<keyword evidence="7" id="KW-1185">Reference proteome</keyword>
<dbReference type="Pfam" id="PF03938">
    <property type="entry name" value="OmpH"/>
    <property type="match status" value="1"/>
</dbReference>
<dbReference type="Gene3D" id="3.30.910.20">
    <property type="entry name" value="Skp domain"/>
    <property type="match status" value="1"/>
</dbReference>
<dbReference type="GO" id="GO:0051082">
    <property type="term" value="F:unfolded protein binding"/>
    <property type="evidence" value="ECO:0007669"/>
    <property type="project" value="InterPro"/>
</dbReference>
<dbReference type="PANTHER" id="PTHR35089">
    <property type="entry name" value="CHAPERONE PROTEIN SKP"/>
    <property type="match status" value="1"/>
</dbReference>
<feature type="signal peptide" evidence="5">
    <location>
        <begin position="1"/>
        <end position="21"/>
    </location>
</feature>
<keyword evidence="2 5" id="KW-0732">Signal</keyword>
<feature type="coiled-coil region" evidence="3">
    <location>
        <begin position="39"/>
        <end position="106"/>
    </location>
</feature>
<keyword evidence="3" id="KW-0175">Coiled coil</keyword>
<reference evidence="6 7" key="1">
    <citation type="submission" date="2019-07" db="EMBL/GenBank/DDBJ databases">
        <title>Flavobacterium sp. nov., isolated from glacier ice.</title>
        <authorList>
            <person name="Liu Q."/>
            <person name="Xin Y.-H."/>
        </authorList>
    </citation>
    <scope>NUCLEOTIDE SEQUENCE [LARGE SCALE GENOMIC DNA]</scope>
    <source>
        <strain evidence="6 7">ZT4R6</strain>
    </source>
</reference>
<proteinExistence type="inferred from homology"/>
<evidence type="ECO:0000313" key="6">
    <source>
        <dbReference type="EMBL" id="TRW21907.1"/>
    </source>
</evidence>
<name>A0A552UUN9_9FLAO</name>
<feature type="compositionally biased region" description="Low complexity" evidence="4">
    <location>
        <begin position="337"/>
        <end position="356"/>
    </location>
</feature>
<sequence length="356" mass="40152">MKKFLFTVLTVLSCIAVNAQAAKGLKIGYIDMDYILDKVPDYAEAKNQLEQKANKWQQEMQVKRNDISKLKEGLQAEKALLTKELIEEREEEIAFLEKDLIEYQEKRFGPTGDFISQKSVLVKPVQDQVFSIVQDLATSRKFDFIFDKSSDLTMMFAAKKYDISDYVVKRLTRSAKREKLSGKEVKELDEQEKQEELEADPEYADRKKATEDKKAERQKKLDEKKAAQEAKKAAYDARRQQLKEEQEAKRNGAKTGKPATATTPKETPATTETDGEASTEKPADATATDKQDAAKAAKDAKLKALEDRKKAIEERKKKILEDREAAKKAREDAKNGTTTTPPATETPATSPTDGDD</sequence>
<feature type="compositionally biased region" description="Low complexity" evidence="4">
    <location>
        <begin position="253"/>
        <end position="272"/>
    </location>
</feature>
<dbReference type="RefSeq" id="WP_143375162.1">
    <property type="nucleotide sequence ID" value="NZ_VJVZ01000017.1"/>
</dbReference>
<organism evidence="6 7">
    <name type="scientific">Flavobacterium zepuense</name>
    <dbReference type="NCBI Taxonomy" id="2593302"/>
    <lineage>
        <taxon>Bacteria</taxon>
        <taxon>Pseudomonadati</taxon>
        <taxon>Bacteroidota</taxon>
        <taxon>Flavobacteriia</taxon>
        <taxon>Flavobacteriales</taxon>
        <taxon>Flavobacteriaceae</taxon>
        <taxon>Flavobacterium</taxon>
    </lineage>
</organism>
<dbReference type="Proteomes" id="UP000320643">
    <property type="component" value="Unassembled WGS sequence"/>
</dbReference>
<feature type="compositionally biased region" description="Acidic residues" evidence="4">
    <location>
        <begin position="189"/>
        <end position="202"/>
    </location>
</feature>
<dbReference type="InterPro" id="IPR005632">
    <property type="entry name" value="Chaperone_Skp"/>
</dbReference>
<evidence type="ECO:0000256" key="5">
    <source>
        <dbReference type="SAM" id="SignalP"/>
    </source>
</evidence>
<dbReference type="GO" id="GO:0050821">
    <property type="term" value="P:protein stabilization"/>
    <property type="evidence" value="ECO:0007669"/>
    <property type="project" value="TreeGrafter"/>
</dbReference>
<dbReference type="GO" id="GO:0005829">
    <property type="term" value="C:cytosol"/>
    <property type="evidence" value="ECO:0007669"/>
    <property type="project" value="TreeGrafter"/>
</dbReference>
<evidence type="ECO:0000256" key="2">
    <source>
        <dbReference type="ARBA" id="ARBA00022729"/>
    </source>
</evidence>